<name>A0A1F8CYR6_9BACT</name>
<feature type="transmembrane region" description="Helical" evidence="1">
    <location>
        <begin position="38"/>
        <end position="56"/>
    </location>
</feature>
<reference evidence="2 3" key="1">
    <citation type="journal article" date="2016" name="Nat. Commun.">
        <title>Thousands of microbial genomes shed light on interconnected biogeochemical processes in an aquifer system.</title>
        <authorList>
            <person name="Anantharaman K."/>
            <person name="Brown C.T."/>
            <person name="Hug L.A."/>
            <person name="Sharon I."/>
            <person name="Castelle C.J."/>
            <person name="Probst A.J."/>
            <person name="Thomas B.C."/>
            <person name="Singh A."/>
            <person name="Wilkins M.J."/>
            <person name="Karaoz U."/>
            <person name="Brodie E.L."/>
            <person name="Williams K.H."/>
            <person name="Hubbard S.S."/>
            <person name="Banfield J.F."/>
        </authorList>
    </citation>
    <scope>NUCLEOTIDE SEQUENCE [LARGE SCALE GENOMIC DNA]</scope>
</reference>
<keyword evidence="1" id="KW-0812">Transmembrane</keyword>
<comment type="caution">
    <text evidence="2">The sequence shown here is derived from an EMBL/GenBank/DDBJ whole genome shotgun (WGS) entry which is preliminary data.</text>
</comment>
<evidence type="ECO:0000313" key="2">
    <source>
        <dbReference type="EMBL" id="OGM80685.1"/>
    </source>
</evidence>
<evidence type="ECO:0000313" key="3">
    <source>
        <dbReference type="Proteomes" id="UP000178937"/>
    </source>
</evidence>
<feature type="transmembrane region" description="Helical" evidence="1">
    <location>
        <begin position="68"/>
        <end position="101"/>
    </location>
</feature>
<dbReference type="EMBL" id="MGIA01000025">
    <property type="protein sequence ID" value="OGM80685.1"/>
    <property type="molecule type" value="Genomic_DNA"/>
</dbReference>
<dbReference type="AlphaFoldDB" id="A0A1F8CYR6"/>
<proteinExistence type="predicted"/>
<organism evidence="2 3">
    <name type="scientific">Candidatus Woesebacteria bacterium RIFOXYB1_FULL_41_13</name>
    <dbReference type="NCBI Taxonomy" id="1802540"/>
    <lineage>
        <taxon>Bacteria</taxon>
        <taxon>Candidatus Woeseibacteriota</taxon>
    </lineage>
</organism>
<accession>A0A1F8CYR6</accession>
<dbReference type="Proteomes" id="UP000178937">
    <property type="component" value="Unassembled WGS sequence"/>
</dbReference>
<protein>
    <submittedName>
        <fullName evidence="2">Uncharacterized protein</fullName>
    </submittedName>
</protein>
<dbReference type="STRING" id="1802540.A2393_01775"/>
<gene>
    <name evidence="2" type="ORF">A2393_01775</name>
</gene>
<sequence>MLIAIVVILVILWFLGYMPLTGITIPNISLFAINGHTVTLWELLILLVVAWAISILPRPLQAVASILLVLWILSVLGILAITGLPNIIVLVIIIGLIFSIFL</sequence>
<evidence type="ECO:0000256" key="1">
    <source>
        <dbReference type="SAM" id="Phobius"/>
    </source>
</evidence>
<keyword evidence="1" id="KW-1133">Transmembrane helix</keyword>
<keyword evidence="1" id="KW-0472">Membrane</keyword>